<evidence type="ECO:0000313" key="2">
    <source>
        <dbReference type="EMBL" id="CAD7454724.1"/>
    </source>
</evidence>
<reference evidence="2" key="1">
    <citation type="submission" date="2020-11" db="EMBL/GenBank/DDBJ databases">
        <authorList>
            <person name="Tran Van P."/>
        </authorList>
    </citation>
    <scope>NUCLEOTIDE SEQUENCE</scope>
</reference>
<evidence type="ECO:0000256" key="1">
    <source>
        <dbReference type="SAM" id="MobiDB-lite"/>
    </source>
</evidence>
<feature type="region of interest" description="Disordered" evidence="1">
    <location>
        <begin position="388"/>
        <end position="412"/>
    </location>
</feature>
<dbReference type="AlphaFoldDB" id="A0A7R9IBI5"/>
<sequence length="843" mass="92200">MLLEHLHTLSQEALDHADLTVLTGTLGAAALIKNCLWCYNEQLKRAGDDKLLSVHSSYKEFHEMAEALAERLLDLHCRLLSLYILQDSNCLHWEDPHPFFEGERGSFVVQMWWLYMQGTKEDLWNTVPPKMAQRVLAGMLNESLTILTVRYTQAMPSRGRSSLLVADVSNLLVCVHQLLPAICCESEELVGRRTTNKVLRDVHTKCHELLCCLLLRGCPLSVLYKVNVVVMCYCAVFCSEVVPAQCSISRMKRHPTYHTPACLDAMVASSSTYYDVIRVLTKWDHPPSLLKIGLPLYTGVFRRGTSGVEMLSHRNLLSPAPWFVLTSPHLFSGPENHLSDGAAVALELSVLAAQPQASWPLLLKVLMMRQCKVASLVMNHYMQQLAGEESSTSTTTNSGILKPSCQEKGKAPPEVLNETGHCGGFLCSGGGDCLLGPSLNPLLSPGVIVSSLVYVVAGVGGPTDLASILLPSLERNTGVWAICLDHKQSANPVKSHIVDDNTFHACNAVPDGAKTHEATALALDCLCHLSDCVPSSLHRAASLLEDILPADVHPVGDSVLLQLLVLALYSQLVCIGGNNVIALAETLCNLGQLSTFVDQMEEFVSISTDSCESLGEDYCTMEAAPHMEEALVSKILFTSHGRAALKVLWQFLQHSSQWVLGQLKVLEPGVQAPTSPSSIPSTTSRPAPQSLLHTMFYMGHRPFDQLLAGTWEPDWTSLLHTPLGLSQDRLWTQLSRRFEFQEAQELLSEHDATTCFLGLVTGLSDRTLLGVTADSPCAMKLRDCGGILDVTSSILRLNSVPDDLVTLRPPAIGLGSDSEMEGLTGAETVFPEWKYLVLPSKSM</sequence>
<dbReference type="EMBL" id="OE000691">
    <property type="protein sequence ID" value="CAD7454724.1"/>
    <property type="molecule type" value="Genomic_DNA"/>
</dbReference>
<dbReference type="Pfam" id="PF14906">
    <property type="entry name" value="DUF4495"/>
    <property type="match status" value="2"/>
</dbReference>
<gene>
    <name evidence="2" type="ORF">TTEB3V08_LOCUS2820</name>
</gene>
<proteinExistence type="predicted"/>
<organism evidence="2">
    <name type="scientific">Timema tahoe</name>
    <dbReference type="NCBI Taxonomy" id="61484"/>
    <lineage>
        <taxon>Eukaryota</taxon>
        <taxon>Metazoa</taxon>
        <taxon>Ecdysozoa</taxon>
        <taxon>Arthropoda</taxon>
        <taxon>Hexapoda</taxon>
        <taxon>Insecta</taxon>
        <taxon>Pterygota</taxon>
        <taxon>Neoptera</taxon>
        <taxon>Polyneoptera</taxon>
        <taxon>Phasmatodea</taxon>
        <taxon>Timematodea</taxon>
        <taxon>Timematoidea</taxon>
        <taxon>Timematidae</taxon>
        <taxon>Timema</taxon>
    </lineage>
</organism>
<name>A0A7R9IBI5_9NEOP</name>
<dbReference type="InterPro" id="IPR027993">
    <property type="entry name" value="DUF4495"/>
</dbReference>
<dbReference type="PANTHER" id="PTHR33960">
    <property type="entry name" value="SIMILAR TO KIAA0825 PROTEIN"/>
    <property type="match status" value="1"/>
</dbReference>
<accession>A0A7R9IBI5</accession>
<dbReference type="PANTHER" id="PTHR33960:SF1">
    <property type="entry name" value="SIMILAR TO KIAA0825 PROTEIN"/>
    <property type="match status" value="1"/>
</dbReference>
<protein>
    <submittedName>
        <fullName evidence="2">Uncharacterized protein</fullName>
    </submittedName>
</protein>